<proteinExistence type="inferred from homology"/>
<dbReference type="Ensembl" id="ENSPTXT00000014125.1">
    <property type="protein sequence ID" value="ENSPTXP00000013695.1"/>
    <property type="gene ID" value="ENSPTXG00000009527.1"/>
</dbReference>
<dbReference type="PANTHER" id="PTHR33638:SF1">
    <property type="entry name" value="SELENOPROTEIN H"/>
    <property type="match status" value="1"/>
</dbReference>
<evidence type="ECO:0000256" key="3">
    <source>
        <dbReference type="ARBA" id="ARBA00056234"/>
    </source>
</evidence>
<keyword evidence="7" id="KW-1185">Reference proteome</keyword>
<dbReference type="InterPro" id="IPR011893">
    <property type="entry name" value="Selenoprotein_Rdx-typ"/>
</dbReference>
<dbReference type="GeneTree" id="ENSGT00940000163832"/>
<sequence>MESVLNQIFHCNIGPQFFGRTAEAISQELCLAFPDICVEVNLEKPRRNSFEVVLLKKDGTKIELWSGLKKGPPRKLKFPEPSHIVEMVKLNLLKSTVME</sequence>
<evidence type="ECO:0000256" key="5">
    <source>
        <dbReference type="ARBA" id="ARBA00070222"/>
    </source>
</evidence>
<dbReference type="Pfam" id="PF10262">
    <property type="entry name" value="Rdx"/>
    <property type="match status" value="1"/>
</dbReference>
<dbReference type="InterPro" id="IPR052674">
    <property type="entry name" value="SelWTH-like"/>
</dbReference>
<dbReference type="GO" id="GO:0005794">
    <property type="term" value="C:Golgi apparatus"/>
    <property type="evidence" value="ECO:0007669"/>
    <property type="project" value="TreeGrafter"/>
</dbReference>
<evidence type="ECO:0000313" key="7">
    <source>
        <dbReference type="Proteomes" id="UP000472273"/>
    </source>
</evidence>
<evidence type="ECO:0000256" key="4">
    <source>
        <dbReference type="ARBA" id="ARBA00060789"/>
    </source>
</evidence>
<keyword evidence="2" id="KW-0676">Redox-active center</keyword>
<dbReference type="PANTHER" id="PTHR33638">
    <property type="entry name" value="SELENOPROTEIN H"/>
    <property type="match status" value="1"/>
</dbReference>
<keyword evidence="1" id="KW-0007">Acetylation</keyword>
<evidence type="ECO:0000313" key="6">
    <source>
        <dbReference type="Ensembl" id="ENSPTXP00000013695.1"/>
    </source>
</evidence>
<dbReference type="Proteomes" id="UP000472273">
    <property type="component" value="Unplaced"/>
</dbReference>
<accession>A0A670YPA2</accession>
<protein>
    <recommendedName>
        <fullName evidence="5">Selenoprotein H</fullName>
    </recommendedName>
</protein>
<evidence type="ECO:0000256" key="1">
    <source>
        <dbReference type="ARBA" id="ARBA00022990"/>
    </source>
</evidence>
<evidence type="ECO:0000256" key="2">
    <source>
        <dbReference type="ARBA" id="ARBA00023284"/>
    </source>
</evidence>
<dbReference type="OMA" id="WHNAEEV"/>
<dbReference type="FunFam" id="3.40.30.10:FF:000269">
    <property type="entry name" value="Selenoprotein H"/>
    <property type="match status" value="1"/>
</dbReference>
<reference evidence="6" key="1">
    <citation type="submission" date="2025-08" db="UniProtKB">
        <authorList>
            <consortium name="Ensembl"/>
        </authorList>
    </citation>
    <scope>IDENTIFICATION</scope>
</reference>
<comment type="similarity">
    <text evidence="4">Belongs to the SelWTH family.</text>
</comment>
<dbReference type="NCBIfam" id="TIGR02174">
    <property type="entry name" value="CXXU_selWTH"/>
    <property type="match status" value="1"/>
</dbReference>
<name>A0A670YPA2_PSETE</name>
<dbReference type="AlphaFoldDB" id="A0A670YPA2"/>
<organism evidence="6 7">
    <name type="scientific">Pseudonaja textilis</name>
    <name type="common">Eastern brown snake</name>
    <dbReference type="NCBI Taxonomy" id="8673"/>
    <lineage>
        <taxon>Eukaryota</taxon>
        <taxon>Metazoa</taxon>
        <taxon>Chordata</taxon>
        <taxon>Craniata</taxon>
        <taxon>Vertebrata</taxon>
        <taxon>Euteleostomi</taxon>
        <taxon>Lepidosauria</taxon>
        <taxon>Squamata</taxon>
        <taxon>Bifurcata</taxon>
        <taxon>Unidentata</taxon>
        <taxon>Episquamata</taxon>
        <taxon>Toxicofera</taxon>
        <taxon>Serpentes</taxon>
        <taxon>Colubroidea</taxon>
        <taxon>Elapidae</taxon>
        <taxon>Hydrophiinae</taxon>
        <taxon>Pseudonaja</taxon>
    </lineage>
</organism>
<reference evidence="6" key="2">
    <citation type="submission" date="2025-09" db="UniProtKB">
        <authorList>
            <consortium name="Ensembl"/>
        </authorList>
    </citation>
    <scope>IDENTIFICATION</scope>
</reference>
<comment type="function">
    <text evidence="3">May be involved in a redox-related process.</text>
</comment>